<evidence type="ECO:0000313" key="10">
    <source>
        <dbReference type="Proteomes" id="UP000244722"/>
    </source>
</evidence>
<dbReference type="InterPro" id="IPR002809">
    <property type="entry name" value="EMC3/TMCO1"/>
</dbReference>
<evidence type="ECO:0000256" key="8">
    <source>
        <dbReference type="SAM" id="Phobius"/>
    </source>
</evidence>
<evidence type="ECO:0000256" key="3">
    <source>
        <dbReference type="ARBA" id="ARBA00020822"/>
    </source>
</evidence>
<keyword evidence="6 8" id="KW-0472">Membrane</keyword>
<dbReference type="OrthoDB" id="6745403at2759"/>
<keyword evidence="10" id="KW-1185">Reference proteome</keyword>
<dbReference type="InterPro" id="IPR008568">
    <property type="entry name" value="EMC3"/>
</dbReference>
<feature type="transmembrane region" description="Helical" evidence="8">
    <location>
        <begin position="179"/>
        <end position="198"/>
    </location>
</feature>
<keyword evidence="5 8" id="KW-1133">Transmembrane helix</keyword>
<dbReference type="PANTHER" id="PTHR13116">
    <property type="entry name" value="ER MEMBRANE PROTEIN COMPLEX SUBUNIT 3"/>
    <property type="match status" value="1"/>
</dbReference>
<feature type="transmembrane region" description="Helical" evidence="8">
    <location>
        <begin position="15"/>
        <end position="37"/>
    </location>
</feature>
<dbReference type="Proteomes" id="UP000244722">
    <property type="component" value="Unassembled WGS sequence"/>
</dbReference>
<comment type="subcellular location">
    <subcellularLocation>
        <location evidence="1">Membrane</location>
        <topology evidence="1">Multi-pass membrane protein</topology>
    </subcellularLocation>
</comment>
<dbReference type="SMART" id="SM01415">
    <property type="entry name" value="DUF106"/>
    <property type="match status" value="1"/>
</dbReference>
<name>A0A2T7A2C7_TUBBO</name>
<evidence type="ECO:0000313" key="9">
    <source>
        <dbReference type="EMBL" id="PUU81881.1"/>
    </source>
</evidence>
<comment type="similarity">
    <text evidence="2 7">Belongs to the EMC3 family.</text>
</comment>
<comment type="function">
    <text evidence="7">The EMC seems to be required for efficient folding of proteins in the endoplasmic reticulum (ER).</text>
</comment>
<dbReference type="AlphaFoldDB" id="A0A2T7A2C7"/>
<feature type="transmembrane region" description="Helical" evidence="8">
    <location>
        <begin position="126"/>
        <end position="148"/>
    </location>
</feature>
<evidence type="ECO:0000256" key="6">
    <source>
        <dbReference type="ARBA" id="ARBA00023136"/>
    </source>
</evidence>
<dbReference type="PIRSF" id="PIRSF010045">
    <property type="entry name" value="DUF850_TM_euk"/>
    <property type="match status" value="1"/>
</dbReference>
<evidence type="ECO:0000256" key="1">
    <source>
        <dbReference type="ARBA" id="ARBA00004141"/>
    </source>
</evidence>
<sequence>MATIQAQTILRDPQLFYWILFPITAVMVLTGVLRHYATVLMQSDPKKQELNAISEQRNLLRGVNLRTNHNQIPLSSFIARKNYLVAAYNRGDFLKDPDNKGKPPANPMTDPAGMDQMMSMLKGNMAMMVPQTLIMGWINAFFSGFVIMKLPFPLTLRFKSMLQSGVATRDLDVRWVSSLSWYFLNLFGLRSIFTFILGNENSADQMAQQMQQMNPAGGNAMFAPGQDPNKMFLAEAENLEVVGGQHEWVLDGVVDRLLKTRV</sequence>
<evidence type="ECO:0000256" key="7">
    <source>
        <dbReference type="PIRNR" id="PIRNR010045"/>
    </source>
</evidence>
<reference evidence="9 10" key="1">
    <citation type="submission" date="2017-04" db="EMBL/GenBank/DDBJ databases">
        <title>Draft genome sequence of Tuber borchii Vittad., a whitish edible truffle.</title>
        <authorList>
            <consortium name="DOE Joint Genome Institute"/>
            <person name="Murat C."/>
            <person name="Kuo A."/>
            <person name="Barry K.W."/>
            <person name="Clum A."/>
            <person name="Dockter R.B."/>
            <person name="Fauchery L."/>
            <person name="Iotti M."/>
            <person name="Kohler A."/>
            <person name="Labutti K."/>
            <person name="Lindquist E.A."/>
            <person name="Lipzen A."/>
            <person name="Ohm R.A."/>
            <person name="Wang M."/>
            <person name="Grigoriev I.V."/>
            <person name="Zambonelli A."/>
            <person name="Martin F.M."/>
        </authorList>
    </citation>
    <scope>NUCLEOTIDE SEQUENCE [LARGE SCALE GENOMIC DNA]</scope>
    <source>
        <strain evidence="9 10">Tbo3840</strain>
    </source>
</reference>
<accession>A0A2T7A2C7</accession>
<dbReference type="Pfam" id="PF01956">
    <property type="entry name" value="EMC3_TMCO1"/>
    <property type="match status" value="1"/>
</dbReference>
<proteinExistence type="inferred from homology"/>
<keyword evidence="4 8" id="KW-0812">Transmembrane</keyword>
<dbReference type="GO" id="GO:0072546">
    <property type="term" value="C:EMC complex"/>
    <property type="evidence" value="ECO:0007669"/>
    <property type="project" value="TreeGrafter"/>
</dbReference>
<organism evidence="9 10">
    <name type="scientific">Tuber borchii</name>
    <name type="common">White truffle</name>
    <dbReference type="NCBI Taxonomy" id="42251"/>
    <lineage>
        <taxon>Eukaryota</taxon>
        <taxon>Fungi</taxon>
        <taxon>Dikarya</taxon>
        <taxon>Ascomycota</taxon>
        <taxon>Pezizomycotina</taxon>
        <taxon>Pezizomycetes</taxon>
        <taxon>Pezizales</taxon>
        <taxon>Tuberaceae</taxon>
        <taxon>Tuber</taxon>
    </lineage>
</organism>
<evidence type="ECO:0000256" key="4">
    <source>
        <dbReference type="ARBA" id="ARBA00022692"/>
    </source>
</evidence>
<dbReference type="EMBL" id="NESQ01000037">
    <property type="protein sequence ID" value="PUU81881.1"/>
    <property type="molecule type" value="Genomic_DNA"/>
</dbReference>
<dbReference type="GO" id="GO:0034975">
    <property type="term" value="P:protein folding in endoplasmic reticulum"/>
    <property type="evidence" value="ECO:0007669"/>
    <property type="project" value="TreeGrafter"/>
</dbReference>
<gene>
    <name evidence="9" type="ORF">B9Z19DRAFT_1042187</name>
</gene>
<dbReference type="PANTHER" id="PTHR13116:SF5">
    <property type="entry name" value="ER MEMBRANE PROTEIN COMPLEX SUBUNIT 3"/>
    <property type="match status" value="1"/>
</dbReference>
<evidence type="ECO:0000256" key="2">
    <source>
        <dbReference type="ARBA" id="ARBA00005376"/>
    </source>
</evidence>
<evidence type="ECO:0000256" key="5">
    <source>
        <dbReference type="ARBA" id="ARBA00022989"/>
    </source>
</evidence>
<protein>
    <recommendedName>
        <fullName evidence="3 7">ER membrane protein complex subunit 3</fullName>
    </recommendedName>
</protein>
<comment type="caution">
    <text evidence="9">The sequence shown here is derived from an EMBL/GenBank/DDBJ whole genome shotgun (WGS) entry which is preliminary data.</text>
</comment>
<dbReference type="STRING" id="42251.A0A2T7A2C7"/>